<name>A0A7W7T5G0_9PSEU</name>
<dbReference type="AlphaFoldDB" id="A0A7W7T5G0"/>
<keyword evidence="2" id="KW-1185">Reference proteome</keyword>
<evidence type="ECO:0000313" key="2">
    <source>
        <dbReference type="Proteomes" id="UP000542674"/>
    </source>
</evidence>
<proteinExistence type="predicted"/>
<comment type="caution">
    <text evidence="1">The sequence shown here is derived from an EMBL/GenBank/DDBJ whole genome shotgun (WGS) entry which is preliminary data.</text>
</comment>
<evidence type="ECO:0000313" key="1">
    <source>
        <dbReference type="EMBL" id="MBB4966923.1"/>
    </source>
</evidence>
<sequence length="89" mass="9713">MPSAKPVGRLPGELCMWQLGDEKGLVDGYPARRRSGEGFCGYEVGLRRPETRNDRVVLTVDLRRADKTADACPATQKLTEAALGRVPDA</sequence>
<accession>A0A7W7T5G0</accession>
<reference evidence="1 2" key="1">
    <citation type="submission" date="2020-08" db="EMBL/GenBank/DDBJ databases">
        <title>Sequencing the genomes of 1000 actinobacteria strains.</title>
        <authorList>
            <person name="Klenk H.-P."/>
        </authorList>
    </citation>
    <scope>NUCLEOTIDE SEQUENCE [LARGE SCALE GENOMIC DNA]</scope>
    <source>
        <strain evidence="1 2">DSM 45084</strain>
    </source>
</reference>
<dbReference type="Proteomes" id="UP000542674">
    <property type="component" value="Unassembled WGS sequence"/>
</dbReference>
<protein>
    <submittedName>
        <fullName evidence="1">Uncharacterized protein</fullName>
    </submittedName>
</protein>
<gene>
    <name evidence="1" type="ORF">F4559_004282</name>
</gene>
<dbReference type="RefSeq" id="WP_184671234.1">
    <property type="nucleotide sequence ID" value="NZ_BAABAI010000037.1"/>
</dbReference>
<dbReference type="EMBL" id="JACHJS010000001">
    <property type="protein sequence ID" value="MBB4966923.1"/>
    <property type="molecule type" value="Genomic_DNA"/>
</dbReference>
<organism evidence="1 2">
    <name type="scientific">Saccharothrix violaceirubra</name>
    <dbReference type="NCBI Taxonomy" id="413306"/>
    <lineage>
        <taxon>Bacteria</taxon>
        <taxon>Bacillati</taxon>
        <taxon>Actinomycetota</taxon>
        <taxon>Actinomycetes</taxon>
        <taxon>Pseudonocardiales</taxon>
        <taxon>Pseudonocardiaceae</taxon>
        <taxon>Saccharothrix</taxon>
    </lineage>
</organism>